<sequence length="714" mass="80259">MALIPYICNKNKRGRNLKIFVRSESRLRTLTETGSFEKKAKRLRPCAGRTRETGRFLSHFVSASRPRRHRPRREFHFLRSCSVSLFAGRRPKFGEHMNAIWRRSISHLSGARQLPECESKVLAFCRQRRLREAMQALRSCDPGLVASAVYSSVLQLCVDHGAEREGRSLHEYLTRHGCPSDMYLDTKFIIFYGRVGEVDLARELFDTMVKRSVVSWTAMISACSQNGRAEEAFEVFASMRQSGFKANQFTYGSVLRACTNMLCMGRGGQIHGCIAKSRFSKNLHVQSALVDLHSKCGLIEDAWSLFVEMDQKDVISWNSMIGGYVVQGLGDAALALFYSMLKDGFHPDHFTFASVLRACGGVQSQVKVNQIHGIIVRLGFEDHVIVSGSLIDAYAKCRNMSKARLLYDSMPVKDLVSCTALITGYSQDQKYSKDALEVFFLVNRMGLKIDGVIICSILNACANISSLAMGRQIHACMFKKLSDYDVAVGNALIDMYAKSGELNDARHIFDDMHSRNVITWTSMTTAYGRHGCGEDAVALFEKMKCHGLKPNDITFLSILSACSHAGLTEKGWQLFNSMIMEYKIKPRPEHYACYVDLLARGGWLEEAYDFMCKGHVKHNASLWGALLGACGMHGNVYLGKLAAGSLSNLEPRNSVSYVVLSNIYASAGLWEDAWKTRREMDERHIKKYPGYSLVHFMKTRHPLLLQSNETSKVV</sequence>
<evidence type="ECO:0000313" key="5">
    <source>
        <dbReference type="Proteomes" id="UP000652761"/>
    </source>
</evidence>
<dbReference type="PANTHER" id="PTHR24015">
    <property type="entry name" value="OS07G0578800 PROTEIN-RELATED"/>
    <property type="match status" value="1"/>
</dbReference>
<gene>
    <name evidence="4" type="ORF">Taro_008470</name>
</gene>
<comment type="caution">
    <text evidence="4">The sequence shown here is derived from an EMBL/GenBank/DDBJ whole genome shotgun (WGS) entry which is preliminary data.</text>
</comment>
<dbReference type="InterPro" id="IPR046848">
    <property type="entry name" value="E_motif"/>
</dbReference>
<evidence type="ECO:0000256" key="3">
    <source>
        <dbReference type="PROSITE-ProRule" id="PRU00708"/>
    </source>
</evidence>
<feature type="repeat" description="PPR" evidence="3">
    <location>
        <begin position="212"/>
        <end position="246"/>
    </location>
</feature>
<dbReference type="EMBL" id="NMUH01000280">
    <property type="protein sequence ID" value="MQL76096.1"/>
    <property type="molecule type" value="Genomic_DNA"/>
</dbReference>
<evidence type="ECO:0008006" key="6">
    <source>
        <dbReference type="Google" id="ProtNLM"/>
    </source>
</evidence>
<dbReference type="OrthoDB" id="1859199at2759"/>
<dbReference type="FunFam" id="1.25.40.10:FF:000196">
    <property type="entry name" value="Pentatricopeptide repeat-containing protein At4g14850"/>
    <property type="match status" value="1"/>
</dbReference>
<evidence type="ECO:0000256" key="1">
    <source>
        <dbReference type="ARBA" id="ARBA00022737"/>
    </source>
</evidence>
<dbReference type="FunFam" id="1.25.40.10:FF:000344">
    <property type="entry name" value="Pentatricopeptide repeat-containing protein"/>
    <property type="match status" value="1"/>
</dbReference>
<evidence type="ECO:0000256" key="2">
    <source>
        <dbReference type="ARBA" id="ARBA00061659"/>
    </source>
</evidence>
<feature type="repeat" description="PPR" evidence="3">
    <location>
        <begin position="551"/>
        <end position="586"/>
    </location>
</feature>
<dbReference type="GO" id="GO:0009451">
    <property type="term" value="P:RNA modification"/>
    <property type="evidence" value="ECO:0007669"/>
    <property type="project" value="InterPro"/>
</dbReference>
<dbReference type="InterPro" id="IPR046960">
    <property type="entry name" value="PPR_At4g14850-like_plant"/>
</dbReference>
<dbReference type="Pfam" id="PF20431">
    <property type="entry name" value="E_motif"/>
    <property type="match status" value="1"/>
</dbReference>
<dbReference type="NCBIfam" id="TIGR00756">
    <property type="entry name" value="PPR"/>
    <property type="match status" value="6"/>
</dbReference>
<proteinExistence type="inferred from homology"/>
<dbReference type="Pfam" id="PF01535">
    <property type="entry name" value="PPR"/>
    <property type="match status" value="1"/>
</dbReference>
<name>A0A843U176_COLES</name>
<dbReference type="GO" id="GO:0003723">
    <property type="term" value="F:RNA binding"/>
    <property type="evidence" value="ECO:0007669"/>
    <property type="project" value="InterPro"/>
</dbReference>
<dbReference type="SUPFAM" id="SSF48452">
    <property type="entry name" value="TPR-like"/>
    <property type="match status" value="1"/>
</dbReference>
<accession>A0A843U176</accession>
<dbReference type="InterPro" id="IPR011990">
    <property type="entry name" value="TPR-like_helical_dom_sf"/>
</dbReference>
<dbReference type="InterPro" id="IPR002885">
    <property type="entry name" value="PPR_rpt"/>
</dbReference>
<dbReference type="Pfam" id="PF13041">
    <property type="entry name" value="PPR_2"/>
    <property type="match status" value="3"/>
</dbReference>
<protein>
    <recommendedName>
        <fullName evidence="6">Pentatricopeptide repeat-containing protein</fullName>
    </recommendedName>
</protein>
<dbReference type="PROSITE" id="PS51375">
    <property type="entry name" value="PPR"/>
    <property type="match status" value="6"/>
</dbReference>
<feature type="repeat" description="PPR" evidence="3">
    <location>
        <begin position="313"/>
        <end position="347"/>
    </location>
</feature>
<feature type="repeat" description="PPR" evidence="3">
    <location>
        <begin position="485"/>
        <end position="515"/>
    </location>
</feature>
<comment type="similarity">
    <text evidence="2">Belongs to the PPR family. PCMP-E subfamily.</text>
</comment>
<evidence type="ECO:0000313" key="4">
    <source>
        <dbReference type="EMBL" id="MQL76096.1"/>
    </source>
</evidence>
<feature type="repeat" description="PPR" evidence="3">
    <location>
        <begin position="653"/>
        <end position="687"/>
    </location>
</feature>
<dbReference type="FunFam" id="1.25.40.10:FF:000090">
    <property type="entry name" value="Pentatricopeptide repeat-containing protein, chloroplastic"/>
    <property type="match status" value="1"/>
</dbReference>
<feature type="repeat" description="PPR" evidence="3">
    <location>
        <begin position="516"/>
        <end position="550"/>
    </location>
</feature>
<keyword evidence="5" id="KW-1185">Reference proteome</keyword>
<dbReference type="AlphaFoldDB" id="A0A843U176"/>
<organism evidence="4 5">
    <name type="scientific">Colocasia esculenta</name>
    <name type="common">Wild taro</name>
    <name type="synonym">Arum esculentum</name>
    <dbReference type="NCBI Taxonomy" id="4460"/>
    <lineage>
        <taxon>Eukaryota</taxon>
        <taxon>Viridiplantae</taxon>
        <taxon>Streptophyta</taxon>
        <taxon>Embryophyta</taxon>
        <taxon>Tracheophyta</taxon>
        <taxon>Spermatophyta</taxon>
        <taxon>Magnoliopsida</taxon>
        <taxon>Liliopsida</taxon>
        <taxon>Araceae</taxon>
        <taxon>Aroideae</taxon>
        <taxon>Colocasieae</taxon>
        <taxon>Colocasia</taxon>
    </lineage>
</organism>
<reference evidence="4" key="1">
    <citation type="submission" date="2017-07" db="EMBL/GenBank/DDBJ databases">
        <title>Taro Niue Genome Assembly and Annotation.</title>
        <authorList>
            <person name="Atibalentja N."/>
            <person name="Keating K."/>
            <person name="Fields C.J."/>
        </authorList>
    </citation>
    <scope>NUCLEOTIDE SEQUENCE</scope>
    <source>
        <strain evidence="4">Niue_2</strain>
        <tissue evidence="4">Leaf</tissue>
    </source>
</reference>
<dbReference type="PANTHER" id="PTHR24015:SF1935">
    <property type="entry name" value="TETRATRICOPEPTIDE REPEAT (TPR)-LIKE SUPERFAMILY PROTEIN"/>
    <property type="match status" value="1"/>
</dbReference>
<keyword evidence="1" id="KW-0677">Repeat</keyword>
<dbReference type="Proteomes" id="UP000652761">
    <property type="component" value="Unassembled WGS sequence"/>
</dbReference>
<dbReference type="Gene3D" id="1.25.40.10">
    <property type="entry name" value="Tetratricopeptide repeat domain"/>
    <property type="match status" value="4"/>
</dbReference>